<reference evidence="1 2" key="1">
    <citation type="submission" date="2014-02" db="EMBL/GenBank/DDBJ databases">
        <title>The small core and large imbalanced accessory genome model reveals a collaborative survival strategy of Sorangium cellulosum strains in nature.</title>
        <authorList>
            <person name="Han K."/>
            <person name="Peng R."/>
            <person name="Blom J."/>
            <person name="Li Y.-Z."/>
        </authorList>
    </citation>
    <scope>NUCLEOTIDE SEQUENCE [LARGE SCALE GENOMIC DNA]</scope>
    <source>
        <strain evidence="1 2">So0157-25</strain>
    </source>
</reference>
<dbReference type="EMBL" id="JELY01003288">
    <property type="protein sequence ID" value="KYF50046.1"/>
    <property type="molecule type" value="Genomic_DNA"/>
</dbReference>
<gene>
    <name evidence="1" type="ORF">BE08_11940</name>
</gene>
<name>A0A150P392_SORCE</name>
<comment type="caution">
    <text evidence="1">The sequence shown here is derived from an EMBL/GenBank/DDBJ whole genome shotgun (WGS) entry which is preliminary data.</text>
</comment>
<dbReference type="Proteomes" id="UP000075420">
    <property type="component" value="Unassembled WGS sequence"/>
</dbReference>
<sequence>MLREVREAMFGLGCGNGLVLDAERCVILHDSFASTDPDAIEQEPTKLETARLIGANGGPIEQRLERWLNALATNWQSTLPREEWSAPLLTDVVPAASGSVVRRAMVGSTQ</sequence>
<protein>
    <submittedName>
        <fullName evidence="1">Uncharacterized protein</fullName>
    </submittedName>
</protein>
<organism evidence="1 2">
    <name type="scientific">Sorangium cellulosum</name>
    <name type="common">Polyangium cellulosum</name>
    <dbReference type="NCBI Taxonomy" id="56"/>
    <lineage>
        <taxon>Bacteria</taxon>
        <taxon>Pseudomonadati</taxon>
        <taxon>Myxococcota</taxon>
        <taxon>Polyangia</taxon>
        <taxon>Polyangiales</taxon>
        <taxon>Polyangiaceae</taxon>
        <taxon>Sorangium</taxon>
    </lineage>
</organism>
<dbReference type="AlphaFoldDB" id="A0A150P392"/>
<proteinExistence type="predicted"/>
<accession>A0A150P392</accession>
<evidence type="ECO:0000313" key="2">
    <source>
        <dbReference type="Proteomes" id="UP000075420"/>
    </source>
</evidence>
<evidence type="ECO:0000313" key="1">
    <source>
        <dbReference type="EMBL" id="KYF50046.1"/>
    </source>
</evidence>